<gene>
    <name evidence="1" type="ORF">J2W94_000551</name>
</gene>
<reference evidence="1 2" key="1">
    <citation type="submission" date="2023-07" db="EMBL/GenBank/DDBJ databases">
        <title>Sorghum-associated microbial communities from plants grown in Nebraska, USA.</title>
        <authorList>
            <person name="Schachtman D."/>
        </authorList>
    </citation>
    <scope>NUCLEOTIDE SEQUENCE [LARGE SCALE GENOMIC DNA]</scope>
    <source>
        <strain evidence="1 2">BE107</strain>
    </source>
</reference>
<evidence type="ECO:0000313" key="2">
    <source>
        <dbReference type="Proteomes" id="UP001254759"/>
    </source>
</evidence>
<organism evidence="1 2">
    <name type="scientific">Pseudoxanthomonas sacheonensis</name>
    <dbReference type="NCBI Taxonomy" id="443615"/>
    <lineage>
        <taxon>Bacteria</taxon>
        <taxon>Pseudomonadati</taxon>
        <taxon>Pseudomonadota</taxon>
        <taxon>Gammaproteobacteria</taxon>
        <taxon>Lysobacterales</taxon>
        <taxon>Lysobacteraceae</taxon>
        <taxon>Pseudoxanthomonas</taxon>
    </lineage>
</organism>
<dbReference type="EMBL" id="JAVDTT010000001">
    <property type="protein sequence ID" value="MDR6840287.1"/>
    <property type="molecule type" value="Genomic_DNA"/>
</dbReference>
<comment type="caution">
    <text evidence="1">The sequence shown here is derived from an EMBL/GenBank/DDBJ whole genome shotgun (WGS) entry which is preliminary data.</text>
</comment>
<keyword evidence="2" id="KW-1185">Reference proteome</keyword>
<proteinExistence type="predicted"/>
<dbReference type="Proteomes" id="UP001254759">
    <property type="component" value="Unassembled WGS sequence"/>
</dbReference>
<sequence length="102" mass="11307">MQYQLVLQFNGDSLSDYDALIALEDDLIQELGNTGDVDGHDIGSGETNIFILTLKPEITFHRAKAVLDRTQLLGAVTAAYRAVTGQTFTVLWPAHRQEFRVA</sequence>
<dbReference type="RefSeq" id="WP_310090118.1">
    <property type="nucleotide sequence ID" value="NZ_JAVDTT010000001.1"/>
</dbReference>
<name>A0ABU1RND2_9GAMM</name>
<accession>A0ABU1RND2</accession>
<evidence type="ECO:0000313" key="1">
    <source>
        <dbReference type="EMBL" id="MDR6840287.1"/>
    </source>
</evidence>
<protein>
    <submittedName>
        <fullName evidence="1">Uncharacterized protein</fullName>
    </submittedName>
</protein>